<feature type="compositionally biased region" description="Basic and acidic residues" evidence="1">
    <location>
        <begin position="633"/>
        <end position="644"/>
    </location>
</feature>
<dbReference type="PANTHER" id="PTHR47369:SF1">
    <property type="entry name" value="BTB_POZ DOMAIN-CONTAINING PROTEIN"/>
    <property type="match status" value="1"/>
</dbReference>
<dbReference type="OrthoDB" id="6359943at2759"/>
<feature type="region of interest" description="Disordered" evidence="1">
    <location>
        <begin position="458"/>
        <end position="501"/>
    </location>
</feature>
<evidence type="ECO:0000256" key="1">
    <source>
        <dbReference type="SAM" id="MobiDB-lite"/>
    </source>
</evidence>
<feature type="compositionally biased region" description="Low complexity" evidence="1">
    <location>
        <begin position="466"/>
        <end position="477"/>
    </location>
</feature>
<dbReference type="EMBL" id="JAAAHW010006657">
    <property type="protein sequence ID" value="KAF9956849.1"/>
    <property type="molecule type" value="Genomic_DNA"/>
</dbReference>
<dbReference type="Gene3D" id="3.30.710.10">
    <property type="entry name" value="Potassium Channel Kv1.1, Chain A"/>
    <property type="match status" value="1"/>
</dbReference>
<keyword evidence="4" id="KW-1185">Reference proteome</keyword>
<dbReference type="InterPro" id="IPR000210">
    <property type="entry name" value="BTB/POZ_dom"/>
</dbReference>
<proteinExistence type="predicted"/>
<gene>
    <name evidence="3" type="ORF">BGZ65_002435</name>
</gene>
<comment type="caution">
    <text evidence="3">The sequence shown here is derived from an EMBL/GenBank/DDBJ whole genome shotgun (WGS) entry which is preliminary data.</text>
</comment>
<feature type="domain" description="BTB" evidence="2">
    <location>
        <begin position="30"/>
        <end position="92"/>
    </location>
</feature>
<name>A0A9P6J2S1_9FUNG</name>
<accession>A0A9P6J2S1</accession>
<feature type="compositionally biased region" description="Polar residues" evidence="1">
    <location>
        <begin position="479"/>
        <end position="494"/>
    </location>
</feature>
<protein>
    <recommendedName>
        <fullName evidence="2">BTB domain-containing protein</fullName>
    </recommendedName>
</protein>
<dbReference type="PROSITE" id="PS50097">
    <property type="entry name" value="BTB"/>
    <property type="match status" value="1"/>
</dbReference>
<dbReference type="AlphaFoldDB" id="A0A9P6J2S1"/>
<organism evidence="3 4">
    <name type="scientific">Modicella reniformis</name>
    <dbReference type="NCBI Taxonomy" id="1440133"/>
    <lineage>
        <taxon>Eukaryota</taxon>
        <taxon>Fungi</taxon>
        <taxon>Fungi incertae sedis</taxon>
        <taxon>Mucoromycota</taxon>
        <taxon>Mortierellomycotina</taxon>
        <taxon>Mortierellomycetes</taxon>
        <taxon>Mortierellales</taxon>
        <taxon>Mortierellaceae</taxon>
        <taxon>Modicella</taxon>
    </lineage>
</organism>
<evidence type="ECO:0000313" key="4">
    <source>
        <dbReference type="Proteomes" id="UP000749646"/>
    </source>
</evidence>
<dbReference type="Proteomes" id="UP000749646">
    <property type="component" value="Unassembled WGS sequence"/>
</dbReference>
<feature type="region of interest" description="Disordered" evidence="1">
    <location>
        <begin position="614"/>
        <end position="658"/>
    </location>
</feature>
<dbReference type="PANTHER" id="PTHR47369">
    <property type="entry name" value="BTB/POZ DOMAIN-CONTAINING PROTEIN"/>
    <property type="match status" value="1"/>
</dbReference>
<reference evidence="3" key="1">
    <citation type="journal article" date="2020" name="Fungal Divers.">
        <title>Resolving the Mortierellaceae phylogeny through synthesis of multi-gene phylogenetics and phylogenomics.</title>
        <authorList>
            <person name="Vandepol N."/>
            <person name="Liber J."/>
            <person name="Desiro A."/>
            <person name="Na H."/>
            <person name="Kennedy M."/>
            <person name="Barry K."/>
            <person name="Grigoriev I.V."/>
            <person name="Miller A.N."/>
            <person name="O'Donnell K."/>
            <person name="Stajich J.E."/>
            <person name="Bonito G."/>
        </authorList>
    </citation>
    <scope>NUCLEOTIDE SEQUENCE</scope>
    <source>
        <strain evidence="3">MES-2147</strain>
    </source>
</reference>
<evidence type="ECO:0000259" key="2">
    <source>
        <dbReference type="PROSITE" id="PS50097"/>
    </source>
</evidence>
<dbReference type="SUPFAM" id="SSF54695">
    <property type="entry name" value="POZ domain"/>
    <property type="match status" value="1"/>
</dbReference>
<dbReference type="InterPro" id="IPR011333">
    <property type="entry name" value="SKP1/BTB/POZ_sf"/>
</dbReference>
<sequence length="697" mass="78946">MSTVPTSVFQHMTSLAKHISTQGLTRGIGSDIAIKAFDKTYYLHRLILTQSTFFESILQGPWKERNQDLLEMKFDDTNITQEGFEIAIERLYGIWTEEDEHGTKRSRTIVNKDITADVRGNSFGGLMNMGSFMSARNVLSILATGAYLGMDTLCEQSTTFICRTLSTHVIPKLVQFCHNNSYHPWSDRIAEGCHTFLCRTGFDDPKMKCLKVFEHLPTPWLLNVLGSDAFWVPNEWERYCLCRQIIHTRRKIHPLDSEDEAAYDALFSTRIIYMHMTFEQLQMILCDIDPVTGYSFTPPEIIHEALWQQIELRALIERSAKEDGVLDIAGDLPESWRTQGKQYSLIPEQDKIINGDSHTSKDSSHSISTTQQHSLYSPFRFSAEFGDVQSLQENARHDSGTFFYAGSFWSMRIEKTSSSEGMKLGVYLHRHSRPQLSRPPKRAKRSLCAPAVAIRQRVGARRVGAEQEQQPESPASELCDQNTPSLDPSCTGQRSQEKSAELSTLDISTLVPIEESSSGYVDEREKTKTWIKFFATSLGPTHTIKQFQCASQDLSLLGTWGWSSRALCSNSYMPEDFGPKSELEGYLQTACTLQPIIEKGERLHMEVDKEQEVEDLTVHSQLSPRNKGAGSTEPRHEKEKRENEENGDLSMNSGEGKDGAEVDVECACEAQTQYGRLHHHHDPRPLTLKFSIVMGFV</sequence>
<evidence type="ECO:0000313" key="3">
    <source>
        <dbReference type="EMBL" id="KAF9956849.1"/>
    </source>
</evidence>